<comment type="caution">
    <text evidence="2">The sequence shown here is derived from an EMBL/GenBank/DDBJ whole genome shotgun (WGS) entry which is preliminary data.</text>
</comment>
<protein>
    <submittedName>
        <fullName evidence="2">Uncharacterized protein</fullName>
    </submittedName>
</protein>
<proteinExistence type="predicted"/>
<gene>
    <name evidence="2" type="primary">PLEST012052</name>
    <name evidence="2" type="ORF">PLESTB_001597200</name>
</gene>
<feature type="region of interest" description="Disordered" evidence="1">
    <location>
        <begin position="1"/>
        <end position="83"/>
    </location>
</feature>
<dbReference type="OrthoDB" id="549909at2759"/>
<dbReference type="AlphaFoldDB" id="A0A9W6F8F9"/>
<feature type="region of interest" description="Disordered" evidence="1">
    <location>
        <begin position="291"/>
        <end position="319"/>
    </location>
</feature>
<dbReference type="EMBL" id="BRXU01000033">
    <property type="protein sequence ID" value="GLC60312.1"/>
    <property type="molecule type" value="Genomic_DNA"/>
</dbReference>
<feature type="compositionally biased region" description="Polar residues" evidence="1">
    <location>
        <begin position="30"/>
        <end position="40"/>
    </location>
</feature>
<feature type="compositionally biased region" description="Polar residues" evidence="1">
    <location>
        <begin position="1"/>
        <end position="10"/>
    </location>
</feature>
<sequence length="361" mass="37839">MHRTRQSASMGSLEGALDLPVGGRLPPRSPLTSASGQRTPPTCPASPLPGSKPWPAVALSPTGAAAHSRSTGTTPVRPRPRSLSCKALPPVDLTHSRVLSNIVSSVYESNLTAEQCFATYGRMHAAPPLVGMSHADGGGHAQPAAAASTSAAGIVHHATRAAHSGPAATRAGLDGFGSLIPSDINAVDFGLATCLATPLDPGPGPERERRLAQLPATTTAAARSATYKLTSANDILQETSRFGDWVRRQGRRRKLERMQGLLAELGGNAVLGRLIDDTMLTEDTERGLWQGRRQRRREEGEDDCEGVDGAAPHAPCGAAAPGEELGLEPGVSCGRGSDRRAVGKELFARCAMFRDDMELMS</sequence>
<evidence type="ECO:0000313" key="3">
    <source>
        <dbReference type="Proteomes" id="UP001165080"/>
    </source>
</evidence>
<feature type="compositionally biased region" description="Low complexity" evidence="1">
    <location>
        <begin position="307"/>
        <end position="319"/>
    </location>
</feature>
<evidence type="ECO:0000256" key="1">
    <source>
        <dbReference type="SAM" id="MobiDB-lite"/>
    </source>
</evidence>
<accession>A0A9W6F8F9</accession>
<name>A0A9W6F8F9_9CHLO</name>
<dbReference type="Proteomes" id="UP001165080">
    <property type="component" value="Unassembled WGS sequence"/>
</dbReference>
<keyword evidence="3" id="KW-1185">Reference proteome</keyword>
<feature type="compositionally biased region" description="Pro residues" evidence="1">
    <location>
        <begin position="41"/>
        <end position="52"/>
    </location>
</feature>
<evidence type="ECO:0000313" key="2">
    <source>
        <dbReference type="EMBL" id="GLC60312.1"/>
    </source>
</evidence>
<reference evidence="2 3" key="1">
    <citation type="journal article" date="2023" name="Commun. Biol.">
        <title>Reorganization of the ancestral sex-determining regions during the evolution of trioecy in Pleodorina starrii.</title>
        <authorList>
            <person name="Takahashi K."/>
            <person name="Suzuki S."/>
            <person name="Kawai-Toyooka H."/>
            <person name="Yamamoto K."/>
            <person name="Hamaji T."/>
            <person name="Ootsuki R."/>
            <person name="Yamaguchi H."/>
            <person name="Kawachi M."/>
            <person name="Higashiyama T."/>
            <person name="Nozaki H."/>
        </authorList>
    </citation>
    <scope>NUCLEOTIDE SEQUENCE [LARGE SCALE GENOMIC DNA]</scope>
    <source>
        <strain evidence="2 3">NIES-4479</strain>
    </source>
</reference>
<organism evidence="2 3">
    <name type="scientific">Pleodorina starrii</name>
    <dbReference type="NCBI Taxonomy" id="330485"/>
    <lineage>
        <taxon>Eukaryota</taxon>
        <taxon>Viridiplantae</taxon>
        <taxon>Chlorophyta</taxon>
        <taxon>core chlorophytes</taxon>
        <taxon>Chlorophyceae</taxon>
        <taxon>CS clade</taxon>
        <taxon>Chlamydomonadales</taxon>
        <taxon>Volvocaceae</taxon>
        <taxon>Pleodorina</taxon>
    </lineage>
</organism>